<dbReference type="GO" id="GO:0008967">
    <property type="term" value="F:phosphoglycolate phosphatase activity"/>
    <property type="evidence" value="ECO:0007669"/>
    <property type="project" value="TreeGrafter"/>
</dbReference>
<evidence type="ECO:0000256" key="3">
    <source>
        <dbReference type="ARBA" id="ARBA00022842"/>
    </source>
</evidence>
<dbReference type="PANTHER" id="PTHR43434:SF23">
    <property type="entry name" value="PHOSPHOGLYCOLATE PHOSPHATASE"/>
    <property type="match status" value="1"/>
</dbReference>
<keyword evidence="3" id="KW-0460">Magnesium</keyword>
<keyword evidence="1" id="KW-0479">Metal-binding</keyword>
<dbReference type="Gene3D" id="1.10.150.240">
    <property type="entry name" value="Putative phosphatase, domain 2"/>
    <property type="match status" value="1"/>
</dbReference>
<dbReference type="NCBIfam" id="TIGR01509">
    <property type="entry name" value="HAD-SF-IA-v3"/>
    <property type="match status" value="1"/>
</dbReference>
<dbReference type="Proteomes" id="UP000315889">
    <property type="component" value="Unassembled WGS sequence"/>
</dbReference>
<dbReference type="GO" id="GO:0005829">
    <property type="term" value="C:cytosol"/>
    <property type="evidence" value="ECO:0007669"/>
    <property type="project" value="TreeGrafter"/>
</dbReference>
<dbReference type="SFLD" id="SFLDS00003">
    <property type="entry name" value="Haloacid_Dehalogenase"/>
    <property type="match status" value="1"/>
</dbReference>
<dbReference type="GO" id="GO:0006281">
    <property type="term" value="P:DNA repair"/>
    <property type="evidence" value="ECO:0007669"/>
    <property type="project" value="TreeGrafter"/>
</dbReference>
<evidence type="ECO:0000256" key="4">
    <source>
        <dbReference type="ARBA" id="ARBA00023277"/>
    </source>
</evidence>
<dbReference type="InterPro" id="IPR023214">
    <property type="entry name" value="HAD_sf"/>
</dbReference>
<sequence length="220" mass="24142">MLIFQTLLFDLDGTLLDTAPDFISALNTQLLSHGRDPIPDSAIRASVTNGSAGLIEKGFGISVDHALFDSIREEYLDLYFDNIAVKTALFSGLRQVLDTCAQRNIPWGIVTNKPWKYTSAVLDQLSLLDMAATVICPDHVQQPKPHPEAMMLACSETSSLPKDCIYIGDHRRDIDAGNAAGMVTIAAGWGYIEADEDINSWNADFTLANSSQLHQLLFNQ</sequence>
<evidence type="ECO:0000313" key="6">
    <source>
        <dbReference type="Proteomes" id="UP000315889"/>
    </source>
</evidence>
<dbReference type="SUPFAM" id="SSF56784">
    <property type="entry name" value="HAD-like"/>
    <property type="match status" value="1"/>
</dbReference>
<protein>
    <submittedName>
        <fullName evidence="5">HAD family hydrolase</fullName>
    </submittedName>
</protein>
<keyword evidence="4" id="KW-0119">Carbohydrate metabolism</keyword>
<dbReference type="GO" id="GO:0046872">
    <property type="term" value="F:metal ion binding"/>
    <property type="evidence" value="ECO:0007669"/>
    <property type="project" value="UniProtKB-KW"/>
</dbReference>
<proteinExistence type="predicted"/>
<dbReference type="SFLD" id="SFLDG01129">
    <property type="entry name" value="C1.5:_HAD__Beta-PGM__Phosphata"/>
    <property type="match status" value="1"/>
</dbReference>
<reference evidence="5 6" key="1">
    <citation type="submission" date="2019-02" db="EMBL/GenBank/DDBJ databases">
        <title>Prokaryotic population dynamics and viral predation in marine succession experiment using metagenomics: the confinement effect.</title>
        <authorList>
            <person name="Haro-Moreno J.M."/>
            <person name="Rodriguez-Valera F."/>
            <person name="Lopez-Perez M."/>
        </authorList>
    </citation>
    <scope>NUCLEOTIDE SEQUENCE [LARGE SCALE GENOMIC DNA]</scope>
    <source>
        <strain evidence="5">MED-G170</strain>
    </source>
</reference>
<evidence type="ECO:0000256" key="2">
    <source>
        <dbReference type="ARBA" id="ARBA00022801"/>
    </source>
</evidence>
<keyword evidence="2 5" id="KW-0378">Hydrolase</keyword>
<accession>A0A520MNN9</accession>
<name>A0A520MNN9_9GAMM</name>
<evidence type="ECO:0000313" key="5">
    <source>
        <dbReference type="EMBL" id="RZO22829.1"/>
    </source>
</evidence>
<organism evidence="5 6">
    <name type="scientific">SAR92 clade bacterium</name>
    <dbReference type="NCBI Taxonomy" id="2315479"/>
    <lineage>
        <taxon>Bacteria</taxon>
        <taxon>Pseudomonadati</taxon>
        <taxon>Pseudomonadota</taxon>
        <taxon>Gammaproteobacteria</taxon>
        <taxon>Cellvibrionales</taxon>
        <taxon>Porticoccaceae</taxon>
        <taxon>SAR92 clade</taxon>
    </lineage>
</organism>
<gene>
    <name evidence="5" type="ORF">EVB03_00225</name>
</gene>
<dbReference type="InterPro" id="IPR041492">
    <property type="entry name" value="HAD_2"/>
</dbReference>
<dbReference type="Gene3D" id="3.40.50.1000">
    <property type="entry name" value="HAD superfamily/HAD-like"/>
    <property type="match status" value="1"/>
</dbReference>
<evidence type="ECO:0000256" key="1">
    <source>
        <dbReference type="ARBA" id="ARBA00022723"/>
    </source>
</evidence>
<dbReference type="InterPro" id="IPR023198">
    <property type="entry name" value="PGP-like_dom2"/>
</dbReference>
<dbReference type="AlphaFoldDB" id="A0A520MNN9"/>
<dbReference type="InterPro" id="IPR006439">
    <property type="entry name" value="HAD-SF_hydro_IA"/>
</dbReference>
<dbReference type="PANTHER" id="PTHR43434">
    <property type="entry name" value="PHOSPHOGLYCOLATE PHOSPHATASE"/>
    <property type="match status" value="1"/>
</dbReference>
<comment type="caution">
    <text evidence="5">The sequence shown here is derived from an EMBL/GenBank/DDBJ whole genome shotgun (WGS) entry which is preliminary data.</text>
</comment>
<dbReference type="EMBL" id="SHBP01000001">
    <property type="protein sequence ID" value="RZO22829.1"/>
    <property type="molecule type" value="Genomic_DNA"/>
</dbReference>
<dbReference type="InterPro" id="IPR036412">
    <property type="entry name" value="HAD-like_sf"/>
</dbReference>
<dbReference type="Pfam" id="PF13419">
    <property type="entry name" value="HAD_2"/>
    <property type="match status" value="1"/>
</dbReference>
<dbReference type="InterPro" id="IPR050155">
    <property type="entry name" value="HAD-like_hydrolase_sf"/>
</dbReference>
<dbReference type="NCBIfam" id="TIGR01549">
    <property type="entry name" value="HAD-SF-IA-v1"/>
    <property type="match status" value="1"/>
</dbReference>